<gene>
    <name evidence="1" type="ORF">O3M35_001999</name>
</gene>
<evidence type="ECO:0000313" key="2">
    <source>
        <dbReference type="Proteomes" id="UP001461498"/>
    </source>
</evidence>
<dbReference type="Gene3D" id="1.25.10.10">
    <property type="entry name" value="Leucine-rich Repeat Variant"/>
    <property type="match status" value="2"/>
</dbReference>
<evidence type="ECO:0008006" key="3">
    <source>
        <dbReference type="Google" id="ProtNLM"/>
    </source>
</evidence>
<dbReference type="InterPro" id="IPR016024">
    <property type="entry name" value="ARM-type_fold"/>
</dbReference>
<dbReference type="PANTHER" id="PTHR15599:SF1">
    <property type="entry name" value="RADIAL SPOKE HEAD 14 HOMOLOG"/>
    <property type="match status" value="1"/>
</dbReference>
<sequence>MNDHITTLSNRFHLSHRYLAQHPPTDQFSPAATERIVSKIFDRTAQDVLVPKPVSLVVAKQEPYIWAPWTDMSRAKKAFGNWCIPKLRRDLCSTHTMIVSQALCTLSDILHNPEVACEALSMNLHSRFVRLLSRDNRFVRQRTLLCIKIMATQPLGNVKLSQNKYILNGLKNALNDDSYIIKNQAIVALQAFLYNPFARETFVKHDFIKTVINCIQKYINDFDQEFYCESFIVILIECLNYLIRESDEAKIQAMSYGVFDLFKLLKHDDVTIRNEMALIYAELYKNNIGKLASHYWPFIDYIAETLQDKKYQECSSIVSTLRFAVVNPEARLRAIESGITEYLAKLVNETMDKENLMHLVQALICLAEHPEGRIRLKNIGADLIFSYTGKDTKLFQQILILFNTINKPL</sequence>
<dbReference type="InterPro" id="IPR011989">
    <property type="entry name" value="ARM-like"/>
</dbReference>
<dbReference type="Proteomes" id="UP001461498">
    <property type="component" value="Unassembled WGS sequence"/>
</dbReference>
<comment type="caution">
    <text evidence="1">The sequence shown here is derived from an EMBL/GenBank/DDBJ whole genome shotgun (WGS) entry which is preliminary data.</text>
</comment>
<proteinExistence type="predicted"/>
<dbReference type="AlphaFoldDB" id="A0AAW1CXE2"/>
<name>A0AAW1CXE2_9HEMI</name>
<keyword evidence="2" id="KW-1185">Reference proteome</keyword>
<reference evidence="1 2" key="1">
    <citation type="submission" date="2022-12" db="EMBL/GenBank/DDBJ databases">
        <title>Chromosome-level genome assembly of true bugs.</title>
        <authorList>
            <person name="Ma L."/>
            <person name="Li H."/>
        </authorList>
    </citation>
    <scope>NUCLEOTIDE SEQUENCE [LARGE SCALE GENOMIC DNA]</scope>
    <source>
        <strain evidence="1">Lab_2022b</strain>
    </source>
</reference>
<evidence type="ECO:0000313" key="1">
    <source>
        <dbReference type="EMBL" id="KAK9500805.1"/>
    </source>
</evidence>
<dbReference type="SUPFAM" id="SSF48371">
    <property type="entry name" value="ARM repeat"/>
    <property type="match status" value="1"/>
</dbReference>
<organism evidence="1 2">
    <name type="scientific">Rhynocoris fuscipes</name>
    <dbReference type="NCBI Taxonomy" id="488301"/>
    <lineage>
        <taxon>Eukaryota</taxon>
        <taxon>Metazoa</taxon>
        <taxon>Ecdysozoa</taxon>
        <taxon>Arthropoda</taxon>
        <taxon>Hexapoda</taxon>
        <taxon>Insecta</taxon>
        <taxon>Pterygota</taxon>
        <taxon>Neoptera</taxon>
        <taxon>Paraneoptera</taxon>
        <taxon>Hemiptera</taxon>
        <taxon>Heteroptera</taxon>
        <taxon>Panheteroptera</taxon>
        <taxon>Cimicomorpha</taxon>
        <taxon>Reduviidae</taxon>
        <taxon>Harpactorinae</taxon>
        <taxon>Harpactorini</taxon>
        <taxon>Rhynocoris</taxon>
    </lineage>
</organism>
<dbReference type="InterPro" id="IPR042856">
    <property type="entry name" value="RSP14"/>
</dbReference>
<dbReference type="PANTHER" id="PTHR15599">
    <property type="entry name" value="RTDR1"/>
    <property type="match status" value="1"/>
</dbReference>
<dbReference type="EMBL" id="JAPXFL010000010">
    <property type="protein sequence ID" value="KAK9500805.1"/>
    <property type="molecule type" value="Genomic_DNA"/>
</dbReference>
<protein>
    <recommendedName>
        <fullName evidence="3">Rhabdoid tumor deletion region protein 1</fullName>
    </recommendedName>
</protein>
<accession>A0AAW1CXE2</accession>